<keyword evidence="2" id="KW-1185">Reference proteome</keyword>
<dbReference type="EMBL" id="AGTP01022647">
    <property type="status" value="NOT_ANNOTATED_CDS"/>
    <property type="molecule type" value="Genomic_DNA"/>
</dbReference>
<accession>A0A287D0J2</accession>
<sequence length="51" mass="5927">EAISQHHIDELPPPSQELLDEIDELKPCFWKRLGWSEPSRIIVLDQSDLSD</sequence>
<organism evidence="1 2">
    <name type="scientific">Ictidomys tridecemlineatus</name>
    <name type="common">Thirteen-lined ground squirrel</name>
    <name type="synonym">Spermophilus tridecemlineatus</name>
    <dbReference type="NCBI Taxonomy" id="43179"/>
    <lineage>
        <taxon>Eukaryota</taxon>
        <taxon>Metazoa</taxon>
        <taxon>Chordata</taxon>
        <taxon>Craniata</taxon>
        <taxon>Vertebrata</taxon>
        <taxon>Euteleostomi</taxon>
        <taxon>Mammalia</taxon>
        <taxon>Eutheria</taxon>
        <taxon>Euarchontoglires</taxon>
        <taxon>Glires</taxon>
        <taxon>Rodentia</taxon>
        <taxon>Sciuromorpha</taxon>
        <taxon>Sciuridae</taxon>
        <taxon>Xerinae</taxon>
        <taxon>Marmotini</taxon>
        <taxon>Ictidomys</taxon>
    </lineage>
</organism>
<dbReference type="STRING" id="43179.ENSSTOP00000027042"/>
<reference evidence="1" key="3">
    <citation type="submission" date="2025-09" db="UniProtKB">
        <authorList>
            <consortium name="Ensembl"/>
        </authorList>
    </citation>
    <scope>IDENTIFICATION</scope>
</reference>
<reference evidence="1" key="2">
    <citation type="submission" date="2025-08" db="UniProtKB">
        <authorList>
            <consortium name="Ensembl"/>
        </authorList>
    </citation>
    <scope>IDENTIFICATION</scope>
</reference>
<dbReference type="Proteomes" id="UP000005215">
    <property type="component" value="Unassembled WGS sequence"/>
</dbReference>
<dbReference type="AlphaFoldDB" id="A0A287D0J2"/>
<name>A0A287D0J2_ICTTR</name>
<dbReference type="GeneTree" id="ENSGT00940000167896"/>
<protein>
    <submittedName>
        <fullName evidence="1">Uncharacterized protein</fullName>
    </submittedName>
</protein>
<evidence type="ECO:0000313" key="1">
    <source>
        <dbReference type="Ensembl" id="ENSSTOP00000027042.1"/>
    </source>
</evidence>
<dbReference type="eggNOG" id="KOG0192">
    <property type="taxonomic scope" value="Eukaryota"/>
</dbReference>
<evidence type="ECO:0000313" key="2">
    <source>
        <dbReference type="Proteomes" id="UP000005215"/>
    </source>
</evidence>
<proteinExistence type="predicted"/>
<dbReference type="Ensembl" id="ENSSTOT00000031817.1">
    <property type="protein sequence ID" value="ENSSTOP00000027042.1"/>
    <property type="gene ID" value="ENSSTOG00000034487.1"/>
</dbReference>
<reference evidence="2" key="1">
    <citation type="submission" date="2011-11" db="EMBL/GenBank/DDBJ databases">
        <title>The Draft Genome of Spermophilus tridecemlineatus.</title>
        <authorList>
            <consortium name="The Broad Institute Genome Assembly &amp; Analysis Group"/>
            <consortium name="Computational R&amp;D Group"/>
            <consortium name="and Sequencing Platform"/>
            <person name="Di Palma F."/>
            <person name="Alfoldi J."/>
            <person name="Johnson J."/>
            <person name="Berlin A."/>
            <person name="Gnerre S."/>
            <person name="Jaffe D."/>
            <person name="MacCallum I."/>
            <person name="Young S."/>
            <person name="Walker B.J."/>
            <person name="Lindblad-Toh K."/>
        </authorList>
    </citation>
    <scope>NUCLEOTIDE SEQUENCE [LARGE SCALE GENOMIC DNA]</scope>
</reference>
<dbReference type="InParanoid" id="A0A287D0J2"/>
<dbReference type="EMBL" id="AGTP01022648">
    <property type="status" value="NOT_ANNOTATED_CDS"/>
    <property type="molecule type" value="Genomic_DNA"/>
</dbReference>